<dbReference type="AlphaFoldDB" id="A0AAN4YT68"/>
<proteinExistence type="predicted"/>
<dbReference type="Proteomes" id="UP001165205">
    <property type="component" value="Unassembled WGS sequence"/>
</dbReference>
<sequence length="106" mass="11733">MANPHTKGSGKLLSQIAPEKDAICREASQISSNPKVFSQRSLRYHVQEGYVPHFKGMAARIMVLPQAIQAQPTYGKLQNDTGPVRRDLLSFIGVNLGQPPEEQYPC</sequence>
<organism evidence="1 2">
    <name type="scientific">Aspergillus oryzae</name>
    <name type="common">Yellow koji mold</name>
    <dbReference type="NCBI Taxonomy" id="5062"/>
    <lineage>
        <taxon>Eukaryota</taxon>
        <taxon>Fungi</taxon>
        <taxon>Dikarya</taxon>
        <taxon>Ascomycota</taxon>
        <taxon>Pezizomycotina</taxon>
        <taxon>Eurotiomycetes</taxon>
        <taxon>Eurotiomycetidae</taxon>
        <taxon>Eurotiales</taxon>
        <taxon>Aspergillaceae</taxon>
        <taxon>Aspergillus</taxon>
        <taxon>Aspergillus subgen. Circumdati</taxon>
    </lineage>
</organism>
<gene>
    <name evidence="1" type="ORF">Aory04_001234900</name>
</gene>
<dbReference type="EMBL" id="BSYA01000243">
    <property type="protein sequence ID" value="GMG37496.1"/>
    <property type="molecule type" value="Genomic_DNA"/>
</dbReference>
<name>A0AAN4YT68_ASPOZ</name>
<reference evidence="1" key="1">
    <citation type="submission" date="2023-04" db="EMBL/GenBank/DDBJ databases">
        <title>Aspergillus oryzae NBRC 4228.</title>
        <authorList>
            <person name="Ichikawa N."/>
            <person name="Sato H."/>
            <person name="Tonouchi N."/>
        </authorList>
    </citation>
    <scope>NUCLEOTIDE SEQUENCE</scope>
    <source>
        <strain evidence="1">NBRC 4228</strain>
    </source>
</reference>
<evidence type="ECO:0000313" key="2">
    <source>
        <dbReference type="Proteomes" id="UP001165205"/>
    </source>
</evidence>
<evidence type="ECO:0000313" key="1">
    <source>
        <dbReference type="EMBL" id="GMG37496.1"/>
    </source>
</evidence>
<comment type="caution">
    <text evidence="1">The sequence shown here is derived from an EMBL/GenBank/DDBJ whole genome shotgun (WGS) entry which is preliminary data.</text>
</comment>
<accession>A0AAN4YT68</accession>
<protein>
    <submittedName>
        <fullName evidence="1">Unnamed protein product</fullName>
    </submittedName>
</protein>